<evidence type="ECO:0000256" key="1">
    <source>
        <dbReference type="SAM" id="MobiDB-lite"/>
    </source>
</evidence>
<feature type="region of interest" description="Disordered" evidence="1">
    <location>
        <begin position="46"/>
        <end position="259"/>
    </location>
</feature>
<feature type="compositionally biased region" description="Acidic residues" evidence="1">
    <location>
        <begin position="87"/>
        <end position="97"/>
    </location>
</feature>
<feature type="compositionally biased region" description="Basic residues" evidence="1">
    <location>
        <begin position="193"/>
        <end position="216"/>
    </location>
</feature>
<comment type="caution">
    <text evidence="3">The sequence shown here is derived from an EMBL/GenBank/DDBJ whole genome shotgun (WGS) entry which is preliminary data.</text>
</comment>
<accession>A0ABN8LND9</accession>
<protein>
    <submittedName>
        <fullName evidence="3">Uncharacterized protein</fullName>
    </submittedName>
</protein>
<proteinExistence type="predicted"/>
<organism evidence="3 4">
    <name type="scientific">Porites evermanni</name>
    <dbReference type="NCBI Taxonomy" id="104178"/>
    <lineage>
        <taxon>Eukaryota</taxon>
        <taxon>Metazoa</taxon>
        <taxon>Cnidaria</taxon>
        <taxon>Anthozoa</taxon>
        <taxon>Hexacorallia</taxon>
        <taxon>Scleractinia</taxon>
        <taxon>Fungiina</taxon>
        <taxon>Poritidae</taxon>
        <taxon>Porites</taxon>
    </lineage>
</organism>
<dbReference type="EMBL" id="CALNXI010000091">
    <property type="protein sequence ID" value="CAH3018579.1"/>
    <property type="molecule type" value="Genomic_DNA"/>
</dbReference>
<feature type="compositionally biased region" description="Acidic residues" evidence="1">
    <location>
        <begin position="153"/>
        <end position="163"/>
    </location>
</feature>
<gene>
    <name evidence="3" type="ORF">PEVE_00043902</name>
</gene>
<feature type="compositionally biased region" description="Basic and acidic residues" evidence="1">
    <location>
        <begin position="72"/>
        <end position="86"/>
    </location>
</feature>
<feature type="compositionally biased region" description="Basic and acidic residues" evidence="1">
    <location>
        <begin position="46"/>
        <end position="64"/>
    </location>
</feature>
<feature type="chain" id="PRO_5046930005" evidence="2">
    <location>
        <begin position="25"/>
        <end position="259"/>
    </location>
</feature>
<reference evidence="3 4" key="1">
    <citation type="submission" date="2022-05" db="EMBL/GenBank/DDBJ databases">
        <authorList>
            <consortium name="Genoscope - CEA"/>
            <person name="William W."/>
        </authorList>
    </citation>
    <scope>NUCLEOTIDE SEQUENCE [LARGE SCALE GENOMIC DNA]</scope>
</reference>
<evidence type="ECO:0000313" key="3">
    <source>
        <dbReference type="EMBL" id="CAH3018579.1"/>
    </source>
</evidence>
<dbReference type="Proteomes" id="UP001159427">
    <property type="component" value="Unassembled WGS sequence"/>
</dbReference>
<name>A0ABN8LND9_9CNID</name>
<feature type="compositionally biased region" description="Acidic residues" evidence="1">
    <location>
        <begin position="105"/>
        <end position="145"/>
    </location>
</feature>
<evidence type="ECO:0000256" key="2">
    <source>
        <dbReference type="SAM" id="SignalP"/>
    </source>
</evidence>
<keyword evidence="2" id="KW-0732">Signal</keyword>
<sequence length="259" mass="29609">MKTWCLVTLSFVLFSALFFDTCSPAAFSEETASKLKRTYNEETKSFGKAALNDRGENDHWAREYDENDVDDHDWANDKDDSANKDENNEDQGDMENEEGGKYEDETQDTIEEDDECEDKESSDLLEDDYDNDDDNDYYDDDDADDLSDKSDLAEWDVDNDEEAVGTKIYRIQDRDRCSGRRRGGRGRQQGQRRVPRRHGPRRRPRPRAVVKARPPRPWRATSRPTSRRITVSTPSVTVPVSGGKGPTPGGNVLTPTEER</sequence>
<feature type="signal peptide" evidence="2">
    <location>
        <begin position="1"/>
        <end position="24"/>
    </location>
</feature>
<evidence type="ECO:0000313" key="4">
    <source>
        <dbReference type="Proteomes" id="UP001159427"/>
    </source>
</evidence>
<feature type="compositionally biased region" description="Low complexity" evidence="1">
    <location>
        <begin position="217"/>
        <end position="241"/>
    </location>
</feature>
<keyword evidence="4" id="KW-1185">Reference proteome</keyword>